<evidence type="ECO:0000256" key="9">
    <source>
        <dbReference type="PIRSR" id="PIRSR632852-1"/>
    </source>
</evidence>
<reference evidence="11 12" key="1">
    <citation type="journal article" date="2007" name="PLoS Genet.">
        <title>Patterns and implications of gene gain and loss in the evolution of Prochlorococcus.</title>
        <authorList>
            <person name="Kettler G.C."/>
            <person name="Martiny A.C."/>
            <person name="Huang K."/>
            <person name="Zucker J."/>
            <person name="Coleman M.L."/>
            <person name="Rodrigue S."/>
            <person name="Chen F."/>
            <person name="Lapidus A."/>
            <person name="Ferriera S."/>
            <person name="Johnson J."/>
            <person name="Steglich C."/>
            <person name="Church G.M."/>
            <person name="Richardson P."/>
            <person name="Chisholm S.W."/>
        </authorList>
    </citation>
    <scope>NUCLEOTIDE SEQUENCE [LARGE SCALE GENOMIC DNA]</scope>
    <source>
        <strain evidence="11 12">MIT 9303</strain>
    </source>
</reference>
<dbReference type="AlphaFoldDB" id="A2C9A1"/>
<accession>A2C9A1</accession>
<organism evidence="11 12">
    <name type="scientific">Prochlorococcus marinus (strain MIT 9303)</name>
    <dbReference type="NCBI Taxonomy" id="59922"/>
    <lineage>
        <taxon>Bacteria</taxon>
        <taxon>Bacillati</taxon>
        <taxon>Cyanobacteriota</taxon>
        <taxon>Cyanophyceae</taxon>
        <taxon>Synechococcales</taxon>
        <taxon>Prochlorococcaceae</taxon>
        <taxon>Prochlorococcus</taxon>
    </lineage>
</organism>
<dbReference type="InterPro" id="IPR005123">
    <property type="entry name" value="Oxoglu/Fe-dep_dioxygenase_dom"/>
</dbReference>
<dbReference type="BioCyc" id="PMAR59922:G1G80-1133-MONOMER"/>
<evidence type="ECO:0000256" key="4">
    <source>
        <dbReference type="ARBA" id="ARBA00022842"/>
    </source>
</evidence>
<dbReference type="KEGG" id="pmf:P9303_13141"/>
<evidence type="ECO:0000256" key="8">
    <source>
        <dbReference type="ARBA" id="ARBA00023204"/>
    </source>
</evidence>
<feature type="binding site" evidence="9">
    <location>
        <position position="187"/>
    </location>
    <ligand>
        <name>2-oxoglutarate</name>
        <dbReference type="ChEBI" id="CHEBI:16810"/>
    </ligand>
</feature>
<sequence>MAQPSQRHGWAEARPWTWMVNWLNCADARSWLHRLQDGVAWDQPVVRVYGRHHVVPRLTAFMAAEGVNYHYSGVSHRGEGLPDWLYPLLRRVNAACKENFNGCLLNLYRNGNDSMGWHADDEAEIEPNTQIASLSLGATRDFCLKHRHQPLREVLHLQGGDLLIMHPQCQKEWLHALPRRKRVLQPRINLTFRCFIKSQGL</sequence>
<dbReference type="InterPro" id="IPR037151">
    <property type="entry name" value="AlkB-like_sf"/>
</dbReference>
<feature type="binding site" evidence="9">
    <location>
        <position position="118"/>
    </location>
    <ligand>
        <name>2-oxoglutarate</name>
        <dbReference type="ChEBI" id="CHEBI:16810"/>
    </ligand>
</feature>
<comment type="cofactor">
    <cofactor evidence="1">
        <name>Fe(2+)</name>
        <dbReference type="ChEBI" id="CHEBI:29033"/>
    </cofactor>
</comment>
<feature type="binding site" evidence="9">
    <location>
        <position position="106"/>
    </location>
    <ligand>
        <name>2-oxoglutarate</name>
        <dbReference type="ChEBI" id="CHEBI:16810"/>
    </ligand>
</feature>
<evidence type="ECO:0000313" key="12">
    <source>
        <dbReference type="Proteomes" id="UP000002274"/>
    </source>
</evidence>
<dbReference type="InterPro" id="IPR027450">
    <property type="entry name" value="AlkB-like"/>
</dbReference>
<dbReference type="Gene3D" id="2.60.120.590">
    <property type="entry name" value="Alpha-ketoglutarate-dependent dioxygenase AlkB-like"/>
    <property type="match status" value="1"/>
</dbReference>
<dbReference type="PROSITE" id="PS51471">
    <property type="entry name" value="FE2OG_OXY"/>
    <property type="match status" value="1"/>
</dbReference>
<evidence type="ECO:0000256" key="2">
    <source>
        <dbReference type="ARBA" id="ARBA00022723"/>
    </source>
</evidence>
<dbReference type="RefSeq" id="WP_011825959.1">
    <property type="nucleotide sequence ID" value="NC_008820.1"/>
</dbReference>
<evidence type="ECO:0000256" key="3">
    <source>
        <dbReference type="ARBA" id="ARBA00022763"/>
    </source>
</evidence>
<dbReference type="STRING" id="59922.P9303_13141"/>
<feature type="binding site" evidence="9">
    <location>
        <position position="191"/>
    </location>
    <ligand>
        <name>2-oxoglutarate</name>
        <dbReference type="ChEBI" id="CHEBI:16810"/>
    </ligand>
</feature>
<dbReference type="HOGENOM" id="CLU_048788_5_1_3"/>
<evidence type="ECO:0000256" key="6">
    <source>
        <dbReference type="ARBA" id="ARBA00023002"/>
    </source>
</evidence>
<keyword evidence="8" id="KW-0234">DNA repair</keyword>
<evidence type="ECO:0000256" key="1">
    <source>
        <dbReference type="ARBA" id="ARBA00001954"/>
    </source>
</evidence>
<keyword evidence="6" id="KW-0560">Oxidoreductase</keyword>
<dbReference type="GO" id="GO:0035516">
    <property type="term" value="F:broad specificity oxidative DNA demethylase activity"/>
    <property type="evidence" value="ECO:0007669"/>
    <property type="project" value="TreeGrafter"/>
</dbReference>
<evidence type="ECO:0000256" key="5">
    <source>
        <dbReference type="ARBA" id="ARBA00022964"/>
    </source>
</evidence>
<keyword evidence="7" id="KW-0408">Iron</keyword>
<feature type="binding site" evidence="9">
    <location>
        <position position="175"/>
    </location>
    <ligand>
        <name>2-oxoglutarate</name>
        <dbReference type="ChEBI" id="CHEBI:16810"/>
    </ligand>
</feature>
<keyword evidence="2" id="KW-0479">Metal-binding</keyword>
<gene>
    <name evidence="11" type="primary">alkB</name>
    <name evidence="11" type="ordered locus">P9303_13141</name>
</gene>
<dbReference type="PANTHER" id="PTHR31573">
    <property type="entry name" value="ALPHA-KETOGLUTARATE-DEPENDENT DIOXYGENASE ALKB HOMOLOG 2"/>
    <property type="match status" value="1"/>
</dbReference>
<dbReference type="GO" id="GO:0008198">
    <property type="term" value="F:ferrous iron binding"/>
    <property type="evidence" value="ECO:0007669"/>
    <property type="project" value="TreeGrafter"/>
</dbReference>
<evidence type="ECO:0000256" key="7">
    <source>
        <dbReference type="ARBA" id="ARBA00023004"/>
    </source>
</evidence>
<feature type="binding site" evidence="9">
    <location>
        <position position="193"/>
    </location>
    <ligand>
        <name>2-oxoglutarate</name>
        <dbReference type="ChEBI" id="CHEBI:16810"/>
    </ligand>
</feature>
<dbReference type="SUPFAM" id="SSF51197">
    <property type="entry name" value="Clavaminate synthase-like"/>
    <property type="match status" value="1"/>
</dbReference>
<dbReference type="FunFam" id="2.60.120.590:FF:000004">
    <property type="entry name" value="DNA oxidative demethylase ALKBH2"/>
    <property type="match status" value="1"/>
</dbReference>
<feature type="domain" description="Fe2OG dioxygenase" evidence="10">
    <location>
        <begin position="99"/>
        <end position="196"/>
    </location>
</feature>
<dbReference type="Proteomes" id="UP000002274">
    <property type="component" value="Chromosome"/>
</dbReference>
<evidence type="ECO:0000259" key="10">
    <source>
        <dbReference type="PROSITE" id="PS51471"/>
    </source>
</evidence>
<proteinExistence type="predicted"/>
<keyword evidence="5" id="KW-0223">Dioxygenase</keyword>
<protein>
    <submittedName>
        <fullName evidence="11">Possible alkylated DNA repair protein</fullName>
    </submittedName>
</protein>
<dbReference type="GO" id="GO:0051747">
    <property type="term" value="F:cytosine C-5 DNA demethylase activity"/>
    <property type="evidence" value="ECO:0007669"/>
    <property type="project" value="TreeGrafter"/>
</dbReference>
<dbReference type="Pfam" id="PF13532">
    <property type="entry name" value="2OG-FeII_Oxy_2"/>
    <property type="match status" value="1"/>
</dbReference>
<feature type="binding site" evidence="9">
    <location>
        <begin position="69"/>
        <end position="71"/>
    </location>
    <ligand>
        <name>substrate</name>
    </ligand>
</feature>
<name>A2C9A1_PROM3</name>
<feature type="binding site" evidence="9">
    <location>
        <position position="121"/>
    </location>
    <ligand>
        <name>substrate</name>
    </ligand>
</feature>
<keyword evidence="3" id="KW-0227">DNA damage</keyword>
<dbReference type="GO" id="GO:0006307">
    <property type="term" value="P:DNA alkylation repair"/>
    <property type="evidence" value="ECO:0007669"/>
    <property type="project" value="TreeGrafter"/>
</dbReference>
<dbReference type="InterPro" id="IPR032852">
    <property type="entry name" value="ALKBH2"/>
</dbReference>
<dbReference type="PANTHER" id="PTHR31573:SF1">
    <property type="entry name" value="DNA OXIDATIVE DEMETHYLASE ALKBH2"/>
    <property type="match status" value="1"/>
</dbReference>
<feature type="binding site" evidence="9">
    <location>
        <position position="108"/>
    </location>
    <ligand>
        <name>2-oxoglutarate</name>
        <dbReference type="ChEBI" id="CHEBI:16810"/>
    </ligand>
</feature>
<evidence type="ECO:0000313" key="11">
    <source>
        <dbReference type="EMBL" id="ABM78061.1"/>
    </source>
</evidence>
<keyword evidence="4" id="KW-0460">Magnesium</keyword>
<dbReference type="EMBL" id="CP000554">
    <property type="protein sequence ID" value="ABM78061.1"/>
    <property type="molecule type" value="Genomic_DNA"/>
</dbReference>